<proteinExistence type="predicted"/>
<sequence>MRKRNMASDTERERSKIVTLCLTPSFRNTKILVMLASRPNKMMRGQLGDKTQQLHIKVGPTFSISIGELRKHKQKQEEEREEGEEEEVEMVEEEEKEEEEEEEEEEKEEEAEEEEEEENDEGEKEEEKEKEK</sequence>
<reference evidence="2 3" key="1">
    <citation type="journal article" date="2021" name="Elife">
        <title>Chloroplast acquisition without the gene transfer in kleptoplastic sea slugs, Plakobranchus ocellatus.</title>
        <authorList>
            <person name="Maeda T."/>
            <person name="Takahashi S."/>
            <person name="Yoshida T."/>
            <person name="Shimamura S."/>
            <person name="Takaki Y."/>
            <person name="Nagai Y."/>
            <person name="Toyoda A."/>
            <person name="Suzuki Y."/>
            <person name="Arimoto A."/>
            <person name="Ishii H."/>
            <person name="Satoh N."/>
            <person name="Nishiyama T."/>
            <person name="Hasebe M."/>
            <person name="Maruyama T."/>
            <person name="Minagawa J."/>
            <person name="Obokata J."/>
            <person name="Shigenobu S."/>
        </authorList>
    </citation>
    <scope>NUCLEOTIDE SEQUENCE [LARGE SCALE GENOMIC DNA]</scope>
</reference>
<name>A0AAV3ZX28_9GAST</name>
<evidence type="ECO:0000313" key="2">
    <source>
        <dbReference type="EMBL" id="GFN98973.1"/>
    </source>
</evidence>
<feature type="region of interest" description="Disordered" evidence="1">
    <location>
        <begin position="62"/>
        <end position="132"/>
    </location>
</feature>
<dbReference type="AlphaFoldDB" id="A0AAV3ZX28"/>
<dbReference type="EMBL" id="BLXT01002928">
    <property type="protein sequence ID" value="GFN98973.1"/>
    <property type="molecule type" value="Genomic_DNA"/>
</dbReference>
<keyword evidence="3" id="KW-1185">Reference proteome</keyword>
<organism evidence="2 3">
    <name type="scientific">Plakobranchus ocellatus</name>
    <dbReference type="NCBI Taxonomy" id="259542"/>
    <lineage>
        <taxon>Eukaryota</taxon>
        <taxon>Metazoa</taxon>
        <taxon>Spiralia</taxon>
        <taxon>Lophotrochozoa</taxon>
        <taxon>Mollusca</taxon>
        <taxon>Gastropoda</taxon>
        <taxon>Heterobranchia</taxon>
        <taxon>Euthyneura</taxon>
        <taxon>Panpulmonata</taxon>
        <taxon>Sacoglossa</taxon>
        <taxon>Placobranchoidea</taxon>
        <taxon>Plakobranchidae</taxon>
        <taxon>Plakobranchus</taxon>
    </lineage>
</organism>
<protein>
    <submittedName>
        <fullName evidence="2">Uncharacterized protein</fullName>
    </submittedName>
</protein>
<accession>A0AAV3ZX28</accession>
<comment type="caution">
    <text evidence="2">The sequence shown here is derived from an EMBL/GenBank/DDBJ whole genome shotgun (WGS) entry which is preliminary data.</text>
</comment>
<feature type="compositionally biased region" description="Acidic residues" evidence="1">
    <location>
        <begin position="79"/>
        <end position="124"/>
    </location>
</feature>
<evidence type="ECO:0000256" key="1">
    <source>
        <dbReference type="SAM" id="MobiDB-lite"/>
    </source>
</evidence>
<evidence type="ECO:0000313" key="3">
    <source>
        <dbReference type="Proteomes" id="UP000735302"/>
    </source>
</evidence>
<dbReference type="Proteomes" id="UP000735302">
    <property type="component" value="Unassembled WGS sequence"/>
</dbReference>
<gene>
    <name evidence="2" type="ORF">PoB_002547900</name>
</gene>